<evidence type="ECO:0000313" key="1">
    <source>
        <dbReference type="EMBL" id="KAK7069801.1"/>
    </source>
</evidence>
<name>A0AAN8ZV62_HALRR</name>
<proteinExistence type="predicted"/>
<organism evidence="1 2">
    <name type="scientific">Halocaridina rubra</name>
    <name type="common">Hawaiian red shrimp</name>
    <dbReference type="NCBI Taxonomy" id="373956"/>
    <lineage>
        <taxon>Eukaryota</taxon>
        <taxon>Metazoa</taxon>
        <taxon>Ecdysozoa</taxon>
        <taxon>Arthropoda</taxon>
        <taxon>Crustacea</taxon>
        <taxon>Multicrustacea</taxon>
        <taxon>Malacostraca</taxon>
        <taxon>Eumalacostraca</taxon>
        <taxon>Eucarida</taxon>
        <taxon>Decapoda</taxon>
        <taxon>Pleocyemata</taxon>
        <taxon>Caridea</taxon>
        <taxon>Atyoidea</taxon>
        <taxon>Atyidae</taxon>
        <taxon>Halocaridina</taxon>
    </lineage>
</organism>
<dbReference type="AlphaFoldDB" id="A0AAN8ZV62"/>
<dbReference type="Proteomes" id="UP001381693">
    <property type="component" value="Unassembled WGS sequence"/>
</dbReference>
<protein>
    <submittedName>
        <fullName evidence="1">Uncharacterized protein</fullName>
    </submittedName>
</protein>
<sequence length="132" mass="15067">MSPPTSIGQDVHQETAEAAPVLLKINNTQSSLYPTEAGKEIMDNNKDCIYIDKILLDTTKNITDNANKVSDNQTEAQQDKAKKKRPDSTIRLLRFFEMLNVVPVLFFKMAGDNAVYLVEEELRLERFCRIFN</sequence>
<gene>
    <name evidence="1" type="ORF">SK128_005445</name>
</gene>
<dbReference type="EMBL" id="JAXCGZ010015824">
    <property type="protein sequence ID" value="KAK7069801.1"/>
    <property type="molecule type" value="Genomic_DNA"/>
</dbReference>
<accession>A0AAN8ZV62</accession>
<evidence type="ECO:0000313" key="2">
    <source>
        <dbReference type="Proteomes" id="UP001381693"/>
    </source>
</evidence>
<reference evidence="1 2" key="1">
    <citation type="submission" date="2023-11" db="EMBL/GenBank/DDBJ databases">
        <title>Halocaridina rubra genome assembly.</title>
        <authorList>
            <person name="Smith C."/>
        </authorList>
    </citation>
    <scope>NUCLEOTIDE SEQUENCE [LARGE SCALE GENOMIC DNA]</scope>
    <source>
        <strain evidence="1">EP-1</strain>
        <tissue evidence="1">Whole</tissue>
    </source>
</reference>
<comment type="caution">
    <text evidence="1">The sequence shown here is derived from an EMBL/GenBank/DDBJ whole genome shotgun (WGS) entry which is preliminary data.</text>
</comment>
<keyword evidence="2" id="KW-1185">Reference proteome</keyword>